<dbReference type="InterPro" id="IPR017850">
    <property type="entry name" value="Alkaline_phosphatase_core_sf"/>
</dbReference>
<dbReference type="AlphaFoldDB" id="A0A017SRZ6"/>
<accession>A0A017SRZ6</accession>
<gene>
    <name evidence="9" type="ORF">EURHEDRAFT_469426</name>
</gene>
<dbReference type="GO" id="GO:0018958">
    <property type="term" value="P:phenol-containing compound metabolic process"/>
    <property type="evidence" value="ECO:0007669"/>
    <property type="project" value="InterPro"/>
</dbReference>
<dbReference type="InterPro" id="IPR000917">
    <property type="entry name" value="Sulfatase_N"/>
</dbReference>
<feature type="signal peptide" evidence="7">
    <location>
        <begin position="1"/>
        <end position="16"/>
    </location>
</feature>
<feature type="modified residue" description="3-oxoalanine (Cys)" evidence="6">
    <location>
        <position position="64"/>
    </location>
</feature>
<organism evidence="9 10">
    <name type="scientific">Aspergillus ruber (strain CBS 135680)</name>
    <dbReference type="NCBI Taxonomy" id="1388766"/>
    <lineage>
        <taxon>Eukaryota</taxon>
        <taxon>Fungi</taxon>
        <taxon>Dikarya</taxon>
        <taxon>Ascomycota</taxon>
        <taxon>Pezizomycotina</taxon>
        <taxon>Eurotiomycetes</taxon>
        <taxon>Eurotiomycetidae</taxon>
        <taxon>Eurotiales</taxon>
        <taxon>Aspergillaceae</taxon>
        <taxon>Aspergillus</taxon>
        <taxon>Aspergillus subgen. Aspergillus</taxon>
    </lineage>
</organism>
<dbReference type="EMBL" id="KK088411">
    <property type="protein sequence ID" value="EYE99767.1"/>
    <property type="molecule type" value="Genomic_DNA"/>
</dbReference>
<evidence type="ECO:0000256" key="1">
    <source>
        <dbReference type="ARBA" id="ARBA00008779"/>
    </source>
</evidence>
<dbReference type="CDD" id="cd16147">
    <property type="entry name" value="G6S"/>
    <property type="match status" value="1"/>
</dbReference>
<evidence type="ECO:0000256" key="4">
    <source>
        <dbReference type="ARBA" id="ARBA00023180"/>
    </source>
</evidence>
<dbReference type="PANTHER" id="PTHR43108:SF8">
    <property type="entry name" value="SD21168P"/>
    <property type="match status" value="1"/>
</dbReference>
<dbReference type="PANTHER" id="PTHR43108">
    <property type="entry name" value="N-ACETYLGLUCOSAMINE-6-SULFATASE FAMILY MEMBER"/>
    <property type="match status" value="1"/>
</dbReference>
<dbReference type="Gene3D" id="3.40.720.10">
    <property type="entry name" value="Alkaline Phosphatase, subunit A"/>
    <property type="match status" value="1"/>
</dbReference>
<dbReference type="Pfam" id="PF00884">
    <property type="entry name" value="Sulfatase"/>
    <property type="match status" value="1"/>
</dbReference>
<dbReference type="GO" id="GO:0004065">
    <property type="term" value="F:arylsulfatase activity"/>
    <property type="evidence" value="ECO:0007669"/>
    <property type="project" value="UniProtKB-UniRule"/>
</dbReference>
<feature type="domain" description="Sulfatase N-terminal" evidence="8">
    <location>
        <begin position="20"/>
        <end position="367"/>
    </location>
</feature>
<sequence length="575" mass="64373">MMKFLNTLLFSGLAVASTQPNILFILTDDQDKHMGSPDYMPQLQKQIVQKGTTFPKHYCSTALCCPSRANIWTGRMPHNTNITDVNPPYGGYPRIVEAGWNDNYLPIWLQEAGYNTYYVGKLWNAHSTTNYNNPPAKGFNSSDFLLDPYTYRYYDAQMTRNNGKPVSYQGQYSTDVIADKARGFLDEAIENKDKPWFLTVAPTAPHSNGSYDPSRDTNWFGEPEFAPRHAGLFPDYQIPRDASFNKPIQGAVGWVKDLPELNETLIQYNDEFGRRRLRALQAVDEMIGSLIEKLDKAGVLDNTYVVFSADNGYHIGQHRMNPGKNCGYETDINVPFAIRGPGIPENATLDVVSSHTDIAPTFLQIANATSRPGLDGKALPFTQADTADAKTEHAAIEYWGLAIPEGIYGHYSNVPIEPLTQFQNNTYKALRLISDSYSVYYSVWCTNEQELFNMKSDPHQTVNLAANPAQHQDFKIANRPIGQIIPRLDALMMVLKSCDGDACRKPWQQLHPAGAVANLTQALDEKFDGFYARQPKVSFNSCANGYLVSEEGPQEFNKYTGGKGKSGTRRNFLGL</sequence>
<comment type="PTM">
    <text evidence="6">The conversion to 3-oxoalanine (also known as C-formylglycine, FGly), of a serine or cysteine residue in prokaryotes and of a cysteine residue in eukaryotes, is critical for catalytic activity.</text>
</comment>
<dbReference type="PIRSF" id="PIRSF000972">
    <property type="entry name" value="Arylsulf_plant"/>
    <property type="match status" value="1"/>
</dbReference>
<dbReference type="FunFam" id="3.40.720.10:FF:000051">
    <property type="entry name" value="Arylsulfatase"/>
    <property type="match status" value="1"/>
</dbReference>
<name>A0A017SRZ6_ASPRC</name>
<dbReference type="InterPro" id="IPR024607">
    <property type="entry name" value="Sulfatase_CS"/>
</dbReference>
<evidence type="ECO:0000256" key="5">
    <source>
        <dbReference type="PIRNR" id="PIRNR000972"/>
    </source>
</evidence>
<comment type="similarity">
    <text evidence="1 5">Belongs to the sulfatase family.</text>
</comment>
<comment type="catalytic activity">
    <reaction evidence="5">
        <text>an aryl sulfate + H2O = a phenol + sulfate + H(+)</text>
        <dbReference type="Rhea" id="RHEA:17261"/>
        <dbReference type="ChEBI" id="CHEBI:15377"/>
        <dbReference type="ChEBI" id="CHEBI:15378"/>
        <dbReference type="ChEBI" id="CHEBI:16189"/>
        <dbReference type="ChEBI" id="CHEBI:33853"/>
        <dbReference type="ChEBI" id="CHEBI:140317"/>
        <dbReference type="EC" id="3.1.6.1"/>
    </reaction>
</comment>
<dbReference type="InterPro" id="IPR012083">
    <property type="entry name" value="Arylsulfatase"/>
</dbReference>
<protein>
    <recommendedName>
        <fullName evidence="5">Arylsulfatase</fullName>
        <shortName evidence="5">AS</shortName>
        <ecNumber evidence="5">3.1.6.1</ecNumber>
    </recommendedName>
    <alternativeName>
        <fullName evidence="5">Aryl-sulfate sulphohydrolase</fullName>
    </alternativeName>
</protein>
<dbReference type="GeneID" id="63700406"/>
<keyword evidence="2 7" id="KW-0732">Signal</keyword>
<evidence type="ECO:0000256" key="2">
    <source>
        <dbReference type="ARBA" id="ARBA00022729"/>
    </source>
</evidence>
<dbReference type="RefSeq" id="XP_040643455.1">
    <property type="nucleotide sequence ID" value="XM_040785282.1"/>
</dbReference>
<keyword evidence="3 5" id="KW-0378">Hydrolase</keyword>
<dbReference type="STRING" id="1388766.A0A017SRZ6"/>
<keyword evidence="10" id="KW-1185">Reference proteome</keyword>
<evidence type="ECO:0000256" key="3">
    <source>
        <dbReference type="ARBA" id="ARBA00022801"/>
    </source>
</evidence>
<evidence type="ECO:0000256" key="6">
    <source>
        <dbReference type="PIRSR" id="PIRSR000972-50"/>
    </source>
</evidence>
<evidence type="ECO:0000313" key="10">
    <source>
        <dbReference type="Proteomes" id="UP000019804"/>
    </source>
</evidence>
<reference evidence="10" key="1">
    <citation type="journal article" date="2014" name="Nat. Commun.">
        <title>Genomic adaptations of the halophilic Dead Sea filamentous fungus Eurotium rubrum.</title>
        <authorList>
            <person name="Kis-Papo T."/>
            <person name="Weig A.R."/>
            <person name="Riley R."/>
            <person name="Persoh D."/>
            <person name="Salamov A."/>
            <person name="Sun H."/>
            <person name="Lipzen A."/>
            <person name="Wasser S.P."/>
            <person name="Rambold G."/>
            <person name="Grigoriev I.V."/>
            <person name="Nevo E."/>
        </authorList>
    </citation>
    <scope>NUCLEOTIDE SEQUENCE [LARGE SCALE GENOMIC DNA]</scope>
    <source>
        <strain evidence="10">CBS 135680</strain>
    </source>
</reference>
<dbReference type="Proteomes" id="UP000019804">
    <property type="component" value="Unassembled WGS sequence"/>
</dbReference>
<dbReference type="HOGENOM" id="CLU_006332_4_0_1"/>
<dbReference type="EC" id="3.1.6.1" evidence="5"/>
<evidence type="ECO:0000313" key="9">
    <source>
        <dbReference type="EMBL" id="EYE99767.1"/>
    </source>
</evidence>
<dbReference type="SUPFAM" id="SSF53649">
    <property type="entry name" value="Alkaline phosphatase-like"/>
    <property type="match status" value="1"/>
</dbReference>
<evidence type="ECO:0000259" key="8">
    <source>
        <dbReference type="Pfam" id="PF00884"/>
    </source>
</evidence>
<dbReference type="GO" id="GO:0005539">
    <property type="term" value="F:glycosaminoglycan binding"/>
    <property type="evidence" value="ECO:0007669"/>
    <property type="project" value="TreeGrafter"/>
</dbReference>
<evidence type="ECO:0000256" key="7">
    <source>
        <dbReference type="SAM" id="SignalP"/>
    </source>
</evidence>
<dbReference type="PROSITE" id="PS00523">
    <property type="entry name" value="SULFATASE_1"/>
    <property type="match status" value="1"/>
</dbReference>
<dbReference type="GO" id="GO:0008449">
    <property type="term" value="F:N-acetylglucosamine-6-sulfatase activity"/>
    <property type="evidence" value="ECO:0007669"/>
    <property type="project" value="TreeGrafter"/>
</dbReference>
<proteinExistence type="inferred from homology"/>
<dbReference type="OrthoDB" id="96314at2759"/>
<keyword evidence="4" id="KW-0325">Glycoprotein</keyword>
<feature type="chain" id="PRO_5001496300" description="Arylsulfatase" evidence="7">
    <location>
        <begin position="17"/>
        <end position="575"/>
    </location>
</feature>